<proteinExistence type="predicted"/>
<dbReference type="AlphaFoldDB" id="A0A1M4WNB1"/>
<dbReference type="InterPro" id="IPR001448">
    <property type="entry name" value="SASP_alpha/beta-type"/>
</dbReference>
<evidence type="ECO:0000313" key="3">
    <source>
        <dbReference type="Proteomes" id="UP000184035"/>
    </source>
</evidence>
<evidence type="ECO:0000256" key="1">
    <source>
        <dbReference type="ARBA" id="ARBA00003863"/>
    </source>
</evidence>
<evidence type="ECO:0000313" key="2">
    <source>
        <dbReference type="EMBL" id="SHE82781.1"/>
    </source>
</evidence>
<comment type="function">
    <text evidence="1">SASP are bound to spore DNA. They are double-stranded DNA-binding proteins that cause DNA to change to an a-like conformation. They protect the DNA backbone from chemical and enzymatic cleavage and are thus involved in dormant spore's high resistance to UV light.</text>
</comment>
<dbReference type="GO" id="GO:0003690">
    <property type="term" value="F:double-stranded DNA binding"/>
    <property type="evidence" value="ECO:0007669"/>
    <property type="project" value="InterPro"/>
</dbReference>
<protein>
    <submittedName>
        <fullName evidence="2">Small, acid-soluble spore protein, alpha/beta type</fullName>
    </submittedName>
</protein>
<dbReference type="STRING" id="1533.SAMN05443638_11323"/>
<dbReference type="Gene3D" id="6.10.10.80">
    <property type="entry name" value="Small, acid-soluble spore protein, alpha/beta type-like"/>
    <property type="match status" value="1"/>
</dbReference>
<name>A0A1M4WNB1_9CLOT</name>
<sequence length="94" mass="10643">MSKTPLKKIIKSKLKANRELTEVEKLREKIKYEIADELGLKDKVDSLGWGGLTAEETGRIGGMMTKRKKDLKIPTNDEILGRKSKVSKSLKEDK</sequence>
<dbReference type="GO" id="GO:0006265">
    <property type="term" value="P:DNA topological change"/>
    <property type="evidence" value="ECO:0007669"/>
    <property type="project" value="InterPro"/>
</dbReference>
<dbReference type="OrthoDB" id="1708261at2"/>
<organism evidence="2 3">
    <name type="scientific">Clostridium fallax</name>
    <dbReference type="NCBI Taxonomy" id="1533"/>
    <lineage>
        <taxon>Bacteria</taxon>
        <taxon>Bacillati</taxon>
        <taxon>Bacillota</taxon>
        <taxon>Clostridia</taxon>
        <taxon>Eubacteriales</taxon>
        <taxon>Clostridiaceae</taxon>
        <taxon>Clostridium</taxon>
    </lineage>
</organism>
<gene>
    <name evidence="2" type="ORF">SAMN05443638_11323</name>
</gene>
<dbReference type="Proteomes" id="UP000184035">
    <property type="component" value="Unassembled WGS sequence"/>
</dbReference>
<dbReference type="RefSeq" id="WP_072895906.1">
    <property type="nucleotide sequence ID" value="NZ_FQVM01000013.1"/>
</dbReference>
<keyword evidence="3" id="KW-1185">Reference proteome</keyword>
<reference evidence="2 3" key="1">
    <citation type="submission" date="2016-11" db="EMBL/GenBank/DDBJ databases">
        <authorList>
            <person name="Jaros S."/>
            <person name="Januszkiewicz K."/>
            <person name="Wedrychowicz H."/>
        </authorList>
    </citation>
    <scope>NUCLEOTIDE SEQUENCE [LARGE SCALE GENOMIC DNA]</scope>
    <source>
        <strain evidence="2 3">DSM 2631</strain>
    </source>
</reference>
<accession>A0A1M4WNB1</accession>
<dbReference type="Pfam" id="PF00269">
    <property type="entry name" value="SASP"/>
    <property type="match status" value="1"/>
</dbReference>
<dbReference type="InterPro" id="IPR038300">
    <property type="entry name" value="SASP_sf_alpha/beta"/>
</dbReference>
<dbReference type="EMBL" id="FQVM01000013">
    <property type="protein sequence ID" value="SHE82781.1"/>
    <property type="molecule type" value="Genomic_DNA"/>
</dbReference>